<accession>A0A9X6U4Q2</accession>
<dbReference type="RefSeq" id="WP_097876921.1">
    <property type="nucleotide sequence ID" value="NZ_JAUORE010000003.1"/>
</dbReference>
<sequence>MEYYTVIMESYGDAHSYKVNTYNEDVKQLLEWLDEFYEVLTVTKGDPVFVAENIESKSLEVTMLEEEEDLLKYAKYHHPKEQEEWKTNIKKLKELVVHD</sequence>
<dbReference type="Proteomes" id="UP000223445">
    <property type="component" value="Unassembled WGS sequence"/>
</dbReference>
<evidence type="ECO:0000313" key="3">
    <source>
        <dbReference type="Proteomes" id="UP000220127"/>
    </source>
</evidence>
<name>A0A9X6U4Q2_BACTU</name>
<dbReference type="Proteomes" id="UP000220127">
    <property type="component" value="Unassembled WGS sequence"/>
</dbReference>
<dbReference type="EMBL" id="NVMD01000002">
    <property type="protein sequence ID" value="PED16336.1"/>
    <property type="molecule type" value="Genomic_DNA"/>
</dbReference>
<comment type="caution">
    <text evidence="1">The sequence shown here is derived from an EMBL/GenBank/DDBJ whole genome shotgun (WGS) entry which is preliminary data.</text>
</comment>
<evidence type="ECO:0000313" key="4">
    <source>
        <dbReference type="Proteomes" id="UP000223445"/>
    </source>
</evidence>
<dbReference type="AlphaFoldDB" id="A0A9X6U4Q2"/>
<gene>
    <name evidence="2" type="ORF">COE48_04830</name>
    <name evidence="1" type="ORF">CON01_00370</name>
</gene>
<evidence type="ECO:0000313" key="2">
    <source>
        <dbReference type="EMBL" id="PGZ04908.1"/>
    </source>
</evidence>
<organism evidence="1 3">
    <name type="scientific">Bacillus thuringiensis</name>
    <dbReference type="NCBI Taxonomy" id="1428"/>
    <lineage>
        <taxon>Bacteria</taxon>
        <taxon>Bacillati</taxon>
        <taxon>Bacillota</taxon>
        <taxon>Bacilli</taxon>
        <taxon>Bacillales</taxon>
        <taxon>Bacillaceae</taxon>
        <taxon>Bacillus</taxon>
        <taxon>Bacillus cereus group</taxon>
    </lineage>
</organism>
<dbReference type="EMBL" id="NUPM01000005">
    <property type="protein sequence ID" value="PGZ04908.1"/>
    <property type="molecule type" value="Genomic_DNA"/>
</dbReference>
<reference evidence="3 4" key="1">
    <citation type="submission" date="2017-09" db="EMBL/GenBank/DDBJ databases">
        <title>Large-scale bioinformatics analysis of Bacillus genomes uncovers conserved roles of natural products in bacterial physiology.</title>
        <authorList>
            <consortium name="Agbiome Team Llc"/>
            <person name="Bleich R.M."/>
            <person name="Grubbs K.J."/>
            <person name="Santa Maria K.C."/>
            <person name="Allen S.E."/>
            <person name="Farag S."/>
            <person name="Shank E.A."/>
            <person name="Bowers A."/>
        </authorList>
    </citation>
    <scope>NUCLEOTIDE SEQUENCE [LARGE SCALE GENOMIC DNA]</scope>
    <source>
        <strain evidence="2 4">AFS030179</strain>
        <strain evidence="1 3">AFS094940</strain>
    </source>
</reference>
<evidence type="ECO:0000313" key="1">
    <source>
        <dbReference type="EMBL" id="PED16336.1"/>
    </source>
</evidence>
<proteinExistence type="predicted"/>
<protein>
    <submittedName>
        <fullName evidence="1">Uncharacterized protein</fullName>
    </submittedName>
</protein>